<sequence length="232" mass="26183">MRNSIGDRDSFHCRLLKQTTRLPLPVDSYIDLEDSEEEEEEGEESNLEIGCPYCSEGFDALGLCVHLEDQHPLEIKSGVCPLCATNLGRNMISHLIIQHESTLRISFLYLLLQLRKLHDDESFSIISLLRRKLQEHSRSLQKESTSVTSSTNAATDPLLLSFVYNPPQSHEPEVVQLDSSAEAGSSKLLPKDYTLESDILGESLTCKEHEEKAQKSDFIQTILFSTIFDDDL</sequence>
<dbReference type="InterPro" id="IPR008598">
    <property type="entry name" value="Di19_Zn-bd"/>
</dbReference>
<dbReference type="Pfam" id="PF05605">
    <property type="entry name" value="zf-Di19"/>
    <property type="match status" value="1"/>
</dbReference>
<dbReference type="PANTHER" id="PTHR31875">
    <property type="entry name" value="PROTEIN DEHYDRATION-INDUCED 19"/>
    <property type="match status" value="1"/>
</dbReference>
<gene>
    <name evidence="4" type="ORF">OSB04_020144</name>
</gene>
<feature type="domain" description="Di19 C-terminal" evidence="3">
    <location>
        <begin position="126"/>
        <end position="227"/>
    </location>
</feature>
<keyword evidence="5" id="KW-1185">Reference proteome</keyword>
<dbReference type="PANTHER" id="PTHR31875:SF6">
    <property type="entry name" value="PROTEIN DEHYDRATION-INDUCED 19"/>
    <property type="match status" value="1"/>
</dbReference>
<dbReference type="InterPro" id="IPR033347">
    <property type="entry name" value="Di19"/>
</dbReference>
<dbReference type="Proteomes" id="UP001172457">
    <property type="component" value="Chromosome 5"/>
</dbReference>
<evidence type="ECO:0000259" key="3">
    <source>
        <dbReference type="Pfam" id="PF14571"/>
    </source>
</evidence>
<proteinExistence type="inferred from homology"/>
<dbReference type="InterPro" id="IPR027935">
    <property type="entry name" value="Di19_C"/>
</dbReference>
<comment type="caution">
    <text evidence="4">The sequence shown here is derived from an EMBL/GenBank/DDBJ whole genome shotgun (WGS) entry which is preliminary data.</text>
</comment>
<reference evidence="4" key="1">
    <citation type="submission" date="2023-03" db="EMBL/GenBank/DDBJ databases">
        <title>Chromosome-scale reference genome and RAD-based genetic map of yellow starthistle (Centaurea solstitialis) reveal putative structural variation and QTLs associated with invader traits.</title>
        <authorList>
            <person name="Reatini B."/>
            <person name="Cang F.A."/>
            <person name="Jiang Q."/>
            <person name="Mckibben M.T.W."/>
            <person name="Barker M.S."/>
            <person name="Rieseberg L.H."/>
            <person name="Dlugosch K.M."/>
        </authorList>
    </citation>
    <scope>NUCLEOTIDE SEQUENCE</scope>
    <source>
        <strain evidence="4">CAN-66</strain>
        <tissue evidence="4">Leaf</tissue>
    </source>
</reference>
<evidence type="ECO:0000313" key="5">
    <source>
        <dbReference type="Proteomes" id="UP001172457"/>
    </source>
</evidence>
<evidence type="ECO:0000256" key="1">
    <source>
        <dbReference type="ARBA" id="ARBA00007109"/>
    </source>
</evidence>
<protein>
    <recommendedName>
        <fullName evidence="6">Drought induced 19 protein type zinc-binding domain-containing protein</fullName>
    </recommendedName>
</protein>
<evidence type="ECO:0000259" key="2">
    <source>
        <dbReference type="Pfam" id="PF05605"/>
    </source>
</evidence>
<dbReference type="EMBL" id="JARYMX010000005">
    <property type="protein sequence ID" value="KAJ9547601.1"/>
    <property type="molecule type" value="Genomic_DNA"/>
</dbReference>
<accession>A0AA38T337</accession>
<name>A0AA38T337_9ASTR</name>
<dbReference type="AlphaFoldDB" id="A0AA38T337"/>
<comment type="similarity">
    <text evidence="1">Belongs to the Di19 family.</text>
</comment>
<dbReference type="Pfam" id="PF14571">
    <property type="entry name" value="Di19_C"/>
    <property type="match status" value="1"/>
</dbReference>
<feature type="domain" description="Di19 zinc-binding" evidence="2">
    <location>
        <begin position="50"/>
        <end position="99"/>
    </location>
</feature>
<evidence type="ECO:0008006" key="6">
    <source>
        <dbReference type="Google" id="ProtNLM"/>
    </source>
</evidence>
<evidence type="ECO:0000313" key="4">
    <source>
        <dbReference type="EMBL" id="KAJ9547601.1"/>
    </source>
</evidence>
<organism evidence="4 5">
    <name type="scientific">Centaurea solstitialis</name>
    <name type="common">yellow star-thistle</name>
    <dbReference type="NCBI Taxonomy" id="347529"/>
    <lineage>
        <taxon>Eukaryota</taxon>
        <taxon>Viridiplantae</taxon>
        <taxon>Streptophyta</taxon>
        <taxon>Embryophyta</taxon>
        <taxon>Tracheophyta</taxon>
        <taxon>Spermatophyta</taxon>
        <taxon>Magnoliopsida</taxon>
        <taxon>eudicotyledons</taxon>
        <taxon>Gunneridae</taxon>
        <taxon>Pentapetalae</taxon>
        <taxon>asterids</taxon>
        <taxon>campanulids</taxon>
        <taxon>Asterales</taxon>
        <taxon>Asteraceae</taxon>
        <taxon>Carduoideae</taxon>
        <taxon>Cardueae</taxon>
        <taxon>Centaureinae</taxon>
        <taxon>Centaurea</taxon>
    </lineage>
</organism>